<keyword evidence="1" id="KW-0233">DNA recombination</keyword>
<dbReference type="RefSeq" id="WP_139384209.1">
    <property type="nucleotide sequence ID" value="NZ_FUYX01000001.1"/>
</dbReference>
<protein>
    <submittedName>
        <fullName evidence="2">Phage integrase family protein</fullName>
    </submittedName>
</protein>
<sequence>MATVHWPGNEVARVPKRAHLIGVPFIMTGDEEFPDGINAFIFERARGKVSALHGAAPRVRLRPLDREARRKIAYNLADLLTWGETERAHPTQGTIRWDQLKSWHILEMYQDALIRGYWSENFFRTKSPSPIAPETVRTKISHALGCFKWMADNGFVTNFDYEPALQTITLSKDACLLSYRRELQQAVTNSVPVAARAFRKSPGNQPLPTLPHLHAFFSALAPGPHRLIALQMFETGMRATEVIENTLIPGRVHQRCMDRSKWHVHPSWSDQPLTLEWSLGDDRMIGVIPPLEMVEWKLKPGSGWDRQSTPGSRLDYGYQCNYRIIGKGPKVRLAHLPPKLLLAMWAYINGARRSNEDSAHVYLNRFQQKMSYHAIWEAFDAANHAIKSPLRLTPHVMRHAYACYFLEAAIIKEGQDRGYDRNSIPPELILEHGSTILLTIQSDLGHSEAKSTKKYLEQVAKGWIRMSAHQTWNQFLDEVQLDV</sequence>
<dbReference type="Proteomes" id="UP000190130">
    <property type="component" value="Unassembled WGS sequence"/>
</dbReference>
<dbReference type="InterPro" id="IPR013762">
    <property type="entry name" value="Integrase-like_cat_sf"/>
</dbReference>
<dbReference type="Gene3D" id="1.10.443.10">
    <property type="entry name" value="Intergrase catalytic core"/>
    <property type="match status" value="1"/>
</dbReference>
<dbReference type="OrthoDB" id="4020134at2"/>
<gene>
    <name evidence="2" type="ORF">SAMN05660750_00170</name>
</gene>
<reference evidence="2 3" key="1">
    <citation type="submission" date="2017-02" db="EMBL/GenBank/DDBJ databases">
        <authorList>
            <person name="Peterson S.W."/>
        </authorList>
    </citation>
    <scope>NUCLEOTIDE SEQUENCE [LARGE SCALE GENOMIC DNA]</scope>
    <source>
        <strain evidence="2 3">DSM 9653</strain>
    </source>
</reference>
<name>A0A1T5AGC8_9HYPH</name>
<dbReference type="InterPro" id="IPR011010">
    <property type="entry name" value="DNA_brk_join_enz"/>
</dbReference>
<organism evidence="2 3">
    <name type="scientific">Bosea thiooxidans</name>
    <dbReference type="NCBI Taxonomy" id="53254"/>
    <lineage>
        <taxon>Bacteria</taxon>
        <taxon>Pseudomonadati</taxon>
        <taxon>Pseudomonadota</taxon>
        <taxon>Alphaproteobacteria</taxon>
        <taxon>Hyphomicrobiales</taxon>
        <taxon>Boseaceae</taxon>
        <taxon>Bosea</taxon>
    </lineage>
</organism>
<evidence type="ECO:0000313" key="3">
    <source>
        <dbReference type="Proteomes" id="UP000190130"/>
    </source>
</evidence>
<dbReference type="SUPFAM" id="SSF56349">
    <property type="entry name" value="DNA breaking-rejoining enzymes"/>
    <property type="match status" value="1"/>
</dbReference>
<dbReference type="GO" id="GO:0003677">
    <property type="term" value="F:DNA binding"/>
    <property type="evidence" value="ECO:0007669"/>
    <property type="project" value="InterPro"/>
</dbReference>
<dbReference type="AlphaFoldDB" id="A0A1T5AGC8"/>
<evidence type="ECO:0000313" key="2">
    <source>
        <dbReference type="EMBL" id="SKB33807.1"/>
    </source>
</evidence>
<evidence type="ECO:0000256" key="1">
    <source>
        <dbReference type="ARBA" id="ARBA00023172"/>
    </source>
</evidence>
<dbReference type="GO" id="GO:0006310">
    <property type="term" value="P:DNA recombination"/>
    <property type="evidence" value="ECO:0007669"/>
    <property type="project" value="UniProtKB-KW"/>
</dbReference>
<dbReference type="EMBL" id="FUYX01000001">
    <property type="protein sequence ID" value="SKB33807.1"/>
    <property type="molecule type" value="Genomic_DNA"/>
</dbReference>
<dbReference type="GO" id="GO:0015074">
    <property type="term" value="P:DNA integration"/>
    <property type="evidence" value="ECO:0007669"/>
    <property type="project" value="InterPro"/>
</dbReference>
<accession>A0A1T5AGC8</accession>
<proteinExistence type="predicted"/>